<comment type="caution">
    <text evidence="2">The sequence shown here is derived from an EMBL/GenBank/DDBJ whole genome shotgun (WGS) entry which is preliminary data.</text>
</comment>
<evidence type="ECO:0000256" key="1">
    <source>
        <dbReference type="SAM" id="MobiDB-lite"/>
    </source>
</evidence>
<protein>
    <submittedName>
        <fullName evidence="2">Uncharacterized protein</fullName>
    </submittedName>
</protein>
<feature type="compositionally biased region" description="Basic and acidic residues" evidence="1">
    <location>
        <begin position="151"/>
        <end position="165"/>
    </location>
</feature>
<dbReference type="AlphaFoldDB" id="A0A158IUF0"/>
<name>A0A158IUF0_9BURK</name>
<evidence type="ECO:0000313" key="3">
    <source>
        <dbReference type="Proteomes" id="UP000054977"/>
    </source>
</evidence>
<feature type="compositionally biased region" description="Low complexity" evidence="1">
    <location>
        <begin position="97"/>
        <end position="110"/>
    </location>
</feature>
<accession>A0A158IUF0</accession>
<dbReference type="OrthoDB" id="367299at2"/>
<keyword evidence="3" id="KW-1185">Reference proteome</keyword>
<evidence type="ECO:0000313" key="2">
    <source>
        <dbReference type="EMBL" id="SAL60196.1"/>
    </source>
</evidence>
<feature type="compositionally biased region" description="Polar residues" evidence="1">
    <location>
        <begin position="71"/>
        <end position="80"/>
    </location>
</feature>
<dbReference type="Proteomes" id="UP000054977">
    <property type="component" value="Unassembled WGS sequence"/>
</dbReference>
<sequence>MREPDLKAKIDAIQVTTKAAQLRQLMPAIEAKLAEGVRAAQIVEILKQGGLELTIGTFRNYLHQYRIKQGSTETGKTSLAGSRSAAGPPQPGPSGPSGPSVPSVPSTLSGRSPLSSRPGVATEPTPEPGASESNESANSGSPSREPISMQELHRLMHPDPAKQAEEMAYYERLARQNRRSRKP</sequence>
<gene>
    <name evidence="2" type="ORF">AWB65_05424</name>
</gene>
<feature type="compositionally biased region" description="Low complexity" evidence="1">
    <location>
        <begin position="128"/>
        <end position="143"/>
    </location>
</feature>
<dbReference type="STRING" id="326474.AWB65_05424"/>
<feature type="region of interest" description="Disordered" evidence="1">
    <location>
        <begin position="71"/>
        <end position="183"/>
    </location>
</feature>
<dbReference type="RefSeq" id="WP_087670091.1">
    <property type="nucleotide sequence ID" value="NZ_FCNW02000044.1"/>
</dbReference>
<reference evidence="2" key="1">
    <citation type="submission" date="2016-01" db="EMBL/GenBank/DDBJ databases">
        <authorList>
            <person name="Peeters C."/>
        </authorList>
    </citation>
    <scope>NUCLEOTIDE SEQUENCE [LARGE SCALE GENOMIC DNA]</scope>
    <source>
        <strain evidence="2">LMG 22934</strain>
    </source>
</reference>
<dbReference type="EMBL" id="FCNW02000044">
    <property type="protein sequence ID" value="SAL60196.1"/>
    <property type="molecule type" value="Genomic_DNA"/>
</dbReference>
<proteinExistence type="predicted"/>
<organism evidence="2 3">
    <name type="scientific">Caballeronia humi</name>
    <dbReference type="NCBI Taxonomy" id="326474"/>
    <lineage>
        <taxon>Bacteria</taxon>
        <taxon>Pseudomonadati</taxon>
        <taxon>Pseudomonadota</taxon>
        <taxon>Betaproteobacteria</taxon>
        <taxon>Burkholderiales</taxon>
        <taxon>Burkholderiaceae</taxon>
        <taxon>Caballeronia</taxon>
    </lineage>
</organism>